<gene>
    <name evidence="3" type="ORF">JCM14722_29810</name>
</gene>
<sequence>MKKLFLLTLLTAVLSSSMAFAMTATIQFTTDNQLTELTLNGKSIIPTATITGNLDDWREVKSFNFEYDPSQSYLFTWSIKNYDTSGKAGTEGSSTLPTSGNPIGFIAQVDLDGTPGWELTSQLDQYWSVAGDYGVEYDYGTGAWGNRPASISSDAKWLSVTDGASTMEASLTLTPTPIPGAAWLLGSGLVGLVGLRRRFKS</sequence>
<protein>
    <recommendedName>
        <fullName evidence="5">VPLPA-CTERM protein sorting domain-containing protein</fullName>
    </recommendedName>
</protein>
<reference evidence="3" key="1">
    <citation type="submission" date="2022-08" db="EMBL/GenBank/DDBJ databases">
        <title>Genome Sequence of the sulphate-reducing bacterium, Pseudodesulfovibrio portus JCM14722.</title>
        <authorList>
            <person name="Kondo R."/>
            <person name="Kataoka T."/>
        </authorList>
    </citation>
    <scope>NUCLEOTIDE SEQUENCE</scope>
    <source>
        <strain evidence="3">JCM 14722</strain>
    </source>
</reference>
<feature type="transmembrane region" description="Helical" evidence="1">
    <location>
        <begin position="177"/>
        <end position="195"/>
    </location>
</feature>
<evidence type="ECO:0000256" key="1">
    <source>
        <dbReference type="SAM" id="Phobius"/>
    </source>
</evidence>
<accession>A0ABM8AV60</accession>
<dbReference type="EMBL" id="AP026708">
    <property type="protein sequence ID" value="BDQ35439.1"/>
    <property type="molecule type" value="Genomic_DNA"/>
</dbReference>
<evidence type="ECO:0000313" key="4">
    <source>
        <dbReference type="Proteomes" id="UP001061361"/>
    </source>
</evidence>
<evidence type="ECO:0008006" key="5">
    <source>
        <dbReference type="Google" id="ProtNLM"/>
    </source>
</evidence>
<keyword evidence="1" id="KW-1133">Transmembrane helix</keyword>
<keyword evidence="2" id="KW-0732">Signal</keyword>
<name>A0ABM8AV60_9BACT</name>
<keyword evidence="1" id="KW-0472">Membrane</keyword>
<keyword evidence="1" id="KW-0812">Transmembrane</keyword>
<feature type="signal peptide" evidence="2">
    <location>
        <begin position="1"/>
        <end position="21"/>
    </location>
</feature>
<dbReference type="RefSeq" id="WP_264982328.1">
    <property type="nucleotide sequence ID" value="NZ_AP026708.1"/>
</dbReference>
<evidence type="ECO:0000313" key="3">
    <source>
        <dbReference type="EMBL" id="BDQ35439.1"/>
    </source>
</evidence>
<dbReference type="Proteomes" id="UP001061361">
    <property type="component" value="Chromosome"/>
</dbReference>
<evidence type="ECO:0000256" key="2">
    <source>
        <dbReference type="SAM" id="SignalP"/>
    </source>
</evidence>
<feature type="chain" id="PRO_5045747672" description="VPLPA-CTERM protein sorting domain-containing protein" evidence="2">
    <location>
        <begin position="22"/>
        <end position="201"/>
    </location>
</feature>
<organism evidence="3 4">
    <name type="scientific">Pseudodesulfovibrio portus</name>
    <dbReference type="NCBI Taxonomy" id="231439"/>
    <lineage>
        <taxon>Bacteria</taxon>
        <taxon>Pseudomonadati</taxon>
        <taxon>Thermodesulfobacteriota</taxon>
        <taxon>Desulfovibrionia</taxon>
        <taxon>Desulfovibrionales</taxon>
        <taxon>Desulfovibrionaceae</taxon>
    </lineage>
</organism>
<keyword evidence="4" id="KW-1185">Reference proteome</keyword>
<proteinExistence type="predicted"/>